<proteinExistence type="predicted"/>
<evidence type="ECO:0000256" key="1">
    <source>
        <dbReference type="SAM" id="MobiDB-lite"/>
    </source>
</evidence>
<sequence>MVAAISLEVRTPSEENSSPPSSPPQLSSCLKRTPRSEPLVVSWGRTEEFVVETEYSGCVIHEPSLVASRLRSRDPPPEQADDTHRRRASGGGAYKLRSMPGDAPVYAMQTTRKARKWKERGATKEPPPLPDGWRQEVRIPLSGRKYRVFLGPSPGMYAESVVKAWECHQRCEQHAEEVPQPASAPEVEPRSRKRIRKSCLPCNLGRKRKCTCGRRSRVW</sequence>
<reference evidence="2 3" key="1">
    <citation type="journal article" date="2024" name="Science">
        <title>Giant polyketide synthase enzymes in the biosynthesis of giant marine polyether toxins.</title>
        <authorList>
            <person name="Fallon T.R."/>
            <person name="Shende V.V."/>
            <person name="Wierzbicki I.H."/>
            <person name="Pendleton A.L."/>
            <person name="Watervoot N.F."/>
            <person name="Auber R.P."/>
            <person name="Gonzalez D.J."/>
            <person name="Wisecaver J.H."/>
            <person name="Moore B.S."/>
        </authorList>
    </citation>
    <scope>NUCLEOTIDE SEQUENCE [LARGE SCALE GENOMIC DNA]</scope>
    <source>
        <strain evidence="2 3">12B1</strain>
    </source>
</reference>
<protein>
    <recommendedName>
        <fullName evidence="4">AP2/ERF domain-containing protein</fullName>
    </recommendedName>
</protein>
<feature type="region of interest" description="Disordered" evidence="1">
    <location>
        <begin position="67"/>
        <end position="100"/>
    </location>
</feature>
<evidence type="ECO:0000313" key="3">
    <source>
        <dbReference type="Proteomes" id="UP001515480"/>
    </source>
</evidence>
<feature type="region of interest" description="Disordered" evidence="1">
    <location>
        <begin position="1"/>
        <end position="37"/>
    </location>
</feature>
<accession>A0AB34JL23</accession>
<evidence type="ECO:0000313" key="2">
    <source>
        <dbReference type="EMBL" id="KAL1521431.1"/>
    </source>
</evidence>
<feature type="compositionally biased region" description="Basic and acidic residues" evidence="1">
    <location>
        <begin position="71"/>
        <end position="84"/>
    </location>
</feature>
<dbReference type="EMBL" id="JBGBPQ010000007">
    <property type="protein sequence ID" value="KAL1521431.1"/>
    <property type="molecule type" value="Genomic_DNA"/>
</dbReference>
<dbReference type="AlphaFoldDB" id="A0AB34JL23"/>
<name>A0AB34JL23_PRYPA</name>
<feature type="compositionally biased region" description="Low complexity" evidence="1">
    <location>
        <begin position="14"/>
        <end position="28"/>
    </location>
</feature>
<dbReference type="Proteomes" id="UP001515480">
    <property type="component" value="Unassembled WGS sequence"/>
</dbReference>
<evidence type="ECO:0008006" key="4">
    <source>
        <dbReference type="Google" id="ProtNLM"/>
    </source>
</evidence>
<gene>
    <name evidence="2" type="ORF">AB1Y20_021095</name>
</gene>
<feature type="region of interest" description="Disordered" evidence="1">
    <location>
        <begin position="113"/>
        <end position="134"/>
    </location>
</feature>
<keyword evidence="3" id="KW-1185">Reference proteome</keyword>
<organism evidence="2 3">
    <name type="scientific">Prymnesium parvum</name>
    <name type="common">Toxic golden alga</name>
    <dbReference type="NCBI Taxonomy" id="97485"/>
    <lineage>
        <taxon>Eukaryota</taxon>
        <taxon>Haptista</taxon>
        <taxon>Haptophyta</taxon>
        <taxon>Prymnesiophyceae</taxon>
        <taxon>Prymnesiales</taxon>
        <taxon>Prymnesiaceae</taxon>
        <taxon>Prymnesium</taxon>
    </lineage>
</organism>
<comment type="caution">
    <text evidence="2">The sequence shown here is derived from an EMBL/GenBank/DDBJ whole genome shotgun (WGS) entry which is preliminary data.</text>
</comment>